<dbReference type="Gene3D" id="3.90.380.10">
    <property type="entry name" value="Naphthalene 1,2-dioxygenase Alpha Subunit, Chain A, domain 1"/>
    <property type="match status" value="1"/>
</dbReference>
<dbReference type="Pfam" id="PF00355">
    <property type="entry name" value="Rieske"/>
    <property type="match status" value="1"/>
</dbReference>
<feature type="domain" description="Rieske" evidence="7">
    <location>
        <begin position="29"/>
        <end position="135"/>
    </location>
</feature>
<dbReference type="SUPFAM" id="SSF50022">
    <property type="entry name" value="ISP domain"/>
    <property type="match status" value="1"/>
</dbReference>
<name>A0A346A1T7_9HYPH</name>
<evidence type="ECO:0000256" key="3">
    <source>
        <dbReference type="ARBA" id="ARBA00023002"/>
    </source>
</evidence>
<proteinExistence type="predicted"/>
<keyword evidence="5" id="KW-0411">Iron-sulfur</keyword>
<evidence type="ECO:0000313" key="8">
    <source>
        <dbReference type="EMBL" id="AXK83134.1"/>
    </source>
</evidence>
<dbReference type="InterPro" id="IPR036922">
    <property type="entry name" value="Rieske_2Fe-2S_sf"/>
</dbReference>
<dbReference type="GO" id="GO:0046872">
    <property type="term" value="F:metal ion binding"/>
    <property type="evidence" value="ECO:0007669"/>
    <property type="project" value="UniProtKB-KW"/>
</dbReference>
<evidence type="ECO:0000256" key="4">
    <source>
        <dbReference type="ARBA" id="ARBA00023004"/>
    </source>
</evidence>
<evidence type="ECO:0000259" key="7">
    <source>
        <dbReference type="PROSITE" id="PS51296"/>
    </source>
</evidence>
<evidence type="ECO:0000256" key="1">
    <source>
        <dbReference type="ARBA" id="ARBA00022714"/>
    </source>
</evidence>
<dbReference type="PROSITE" id="PS51296">
    <property type="entry name" value="RIESKE"/>
    <property type="match status" value="1"/>
</dbReference>
<dbReference type="InterPro" id="IPR017941">
    <property type="entry name" value="Rieske_2Fe-2S"/>
</dbReference>
<reference evidence="8 9" key="1">
    <citation type="submission" date="2018-07" db="EMBL/GenBank/DDBJ databases">
        <authorList>
            <person name="Quirk P.G."/>
            <person name="Krulwich T.A."/>
        </authorList>
    </citation>
    <scope>NUCLEOTIDE SEQUENCE [LARGE SCALE GENOMIC DNA]</scope>
    <source>
        <strain evidence="8 9">CC-BB4</strain>
    </source>
</reference>
<dbReference type="AlphaFoldDB" id="A0A346A1T7"/>
<keyword evidence="9" id="KW-1185">Reference proteome</keyword>
<accession>A0A346A1T7</accession>
<dbReference type="InterPro" id="IPR050584">
    <property type="entry name" value="Cholesterol_7-desaturase"/>
</dbReference>
<dbReference type="OrthoDB" id="9800776at2"/>
<evidence type="ECO:0000256" key="2">
    <source>
        <dbReference type="ARBA" id="ARBA00022723"/>
    </source>
</evidence>
<dbReference type="GO" id="GO:0016491">
    <property type="term" value="F:oxidoreductase activity"/>
    <property type="evidence" value="ECO:0007669"/>
    <property type="project" value="UniProtKB-KW"/>
</dbReference>
<dbReference type="Gene3D" id="2.20.25.680">
    <property type="match status" value="1"/>
</dbReference>
<keyword evidence="1" id="KW-0001">2Fe-2S</keyword>
<dbReference type="KEGG" id="ptaw:DW352_23010"/>
<dbReference type="SUPFAM" id="SSF55961">
    <property type="entry name" value="Bet v1-like"/>
    <property type="match status" value="1"/>
</dbReference>
<evidence type="ECO:0000256" key="5">
    <source>
        <dbReference type="ARBA" id="ARBA00023014"/>
    </source>
</evidence>
<dbReference type="RefSeq" id="WP_115693513.1">
    <property type="nucleotide sequence ID" value="NZ_CP031417.1"/>
</dbReference>
<dbReference type="PANTHER" id="PTHR21266:SF60">
    <property type="entry name" value="3-KETOSTEROID-9-ALPHA-MONOOXYGENASE, OXYGENASE COMPONENT"/>
    <property type="match status" value="1"/>
</dbReference>
<protein>
    <recommendedName>
        <fullName evidence="7">Rieske domain-containing protein</fullName>
    </recommendedName>
</protein>
<dbReference type="EMBL" id="CP031417">
    <property type="protein sequence ID" value="AXK83134.1"/>
    <property type="molecule type" value="Genomic_DNA"/>
</dbReference>
<dbReference type="Gene3D" id="2.20.25.10">
    <property type="match status" value="1"/>
</dbReference>
<sequence>MAEAAQNQRLSELVRDVPAGLELGLRNYWYPIMHSAELPQGQPVGLTCLGEDLVVFRDSKGAPQVLFDRCPHRYVKLSIGRVFGDELQCAYHGLRFAGSGDCTLIPWEQQPNAGIQQKLCVRAYKAAEVGGMVWAYLGDEKAFPAPPIEQSLPEELFADDKFVHFWLPTEVWDANWLLVVDGSDAYHAVTLHVESQQHDAVMQYLDNDVVTQLKGNDGNAKRASIPLADRRVRIVETDGHGLRGISVDLEGNHLEHGHKLAPLRGERFNLPGLITNALRPVDNAAPYVSRLFQVPISYTQTRMFRYAAWRAETESERTHLKQHFEKVVKPRQLKTSAEDRLMASVGGDLVESRANEMLLSPDRDMVRIRRRIAAAFTAQKLQGRRAPEQEATPSRETLVFPV</sequence>
<dbReference type="GO" id="GO:0051537">
    <property type="term" value="F:2 iron, 2 sulfur cluster binding"/>
    <property type="evidence" value="ECO:0007669"/>
    <property type="project" value="UniProtKB-KW"/>
</dbReference>
<keyword evidence="2" id="KW-0479">Metal-binding</keyword>
<gene>
    <name evidence="8" type="ORF">DW352_23010</name>
</gene>
<feature type="region of interest" description="Disordered" evidence="6">
    <location>
        <begin position="383"/>
        <end position="402"/>
    </location>
</feature>
<keyword evidence="3" id="KW-0560">Oxidoreductase</keyword>
<keyword evidence="4" id="KW-0408">Iron</keyword>
<dbReference type="PANTHER" id="PTHR21266">
    <property type="entry name" value="IRON-SULFUR DOMAIN CONTAINING PROTEIN"/>
    <property type="match status" value="1"/>
</dbReference>
<dbReference type="Proteomes" id="UP000254889">
    <property type="component" value="Chromosome"/>
</dbReference>
<evidence type="ECO:0000313" key="9">
    <source>
        <dbReference type="Proteomes" id="UP000254889"/>
    </source>
</evidence>
<evidence type="ECO:0000256" key="6">
    <source>
        <dbReference type="SAM" id="MobiDB-lite"/>
    </source>
</evidence>
<organism evidence="8 9">
    <name type="scientific">Pseudolabrys taiwanensis</name>
    <dbReference type="NCBI Taxonomy" id="331696"/>
    <lineage>
        <taxon>Bacteria</taxon>
        <taxon>Pseudomonadati</taxon>
        <taxon>Pseudomonadota</taxon>
        <taxon>Alphaproteobacteria</taxon>
        <taxon>Hyphomicrobiales</taxon>
        <taxon>Xanthobacteraceae</taxon>
        <taxon>Pseudolabrys</taxon>
    </lineage>
</organism>